<feature type="transmembrane region" description="Helical" evidence="2">
    <location>
        <begin position="63"/>
        <end position="84"/>
    </location>
</feature>
<evidence type="ECO:0000313" key="3">
    <source>
        <dbReference type="EMBL" id="RHN66888.1"/>
    </source>
</evidence>
<feature type="transmembrane region" description="Helical" evidence="2">
    <location>
        <begin position="12"/>
        <end position="31"/>
    </location>
</feature>
<dbReference type="PANTHER" id="PTHR33210:SF18">
    <property type="entry name" value="PROTODERMAL FACTOR 1"/>
    <property type="match status" value="1"/>
</dbReference>
<feature type="compositionally biased region" description="Low complexity" evidence="1">
    <location>
        <begin position="107"/>
        <end position="127"/>
    </location>
</feature>
<reference evidence="4" key="1">
    <citation type="journal article" date="2018" name="Nat. Plants">
        <title>Whole-genome landscape of Medicago truncatula symbiotic genes.</title>
        <authorList>
            <person name="Pecrix Y."/>
            <person name="Staton S.E."/>
            <person name="Sallet E."/>
            <person name="Lelandais-Briere C."/>
            <person name="Moreau S."/>
            <person name="Carrere S."/>
            <person name="Blein T."/>
            <person name="Jardinaud M.F."/>
            <person name="Latrasse D."/>
            <person name="Zouine M."/>
            <person name="Zahm M."/>
            <person name="Kreplak J."/>
            <person name="Mayjonade B."/>
            <person name="Satge C."/>
            <person name="Perez M."/>
            <person name="Cauet S."/>
            <person name="Marande W."/>
            <person name="Chantry-Darmon C."/>
            <person name="Lopez-Roques C."/>
            <person name="Bouchez O."/>
            <person name="Berard A."/>
            <person name="Debelle F."/>
            <person name="Munos S."/>
            <person name="Bendahmane A."/>
            <person name="Berges H."/>
            <person name="Niebel A."/>
            <person name="Buitink J."/>
            <person name="Frugier F."/>
            <person name="Benhamed M."/>
            <person name="Crespi M."/>
            <person name="Gouzy J."/>
            <person name="Gamas P."/>
        </authorList>
    </citation>
    <scope>NUCLEOTIDE SEQUENCE [LARGE SCALE GENOMIC DNA]</scope>
    <source>
        <strain evidence="4">cv. Jemalong A17</strain>
    </source>
</reference>
<comment type="caution">
    <text evidence="3">The sequence shown here is derived from an EMBL/GenBank/DDBJ whole genome shotgun (WGS) entry which is preliminary data.</text>
</comment>
<keyword evidence="2" id="KW-1133">Transmembrane helix</keyword>
<sequence>MHSVTYQLTLYSSHLLIFTSLSIFTILYSPLTPHSTALQNLFTHFSYSISLSSYQQEIMGKKITYVSFSMFTVLVALLSQYLVIPVISTTVEDPHSVFSDSLCPHRSTSPSHGSSSPPSHGSSSPPSHGGGYYTPTPPSTGCGYSPPHDPSTSTPSHNQTPSTPSNPPSSGGYYNSPPSTPTDPPVTLTPPSPSTPIDPGTPTVPTPPFLPSPSPFPGTCNYWRTHPGIIWGILGWWGNMGNAFGVTNIPGFSPGLTLPQALSNTRTDGLGALYREGTASFLNSLVNNKFPYTTDQVKDRFASSLHSNKAAATQAHLFKMANEGKMKPRP</sequence>
<name>A0A396IQA7_MEDTR</name>
<evidence type="ECO:0000313" key="4">
    <source>
        <dbReference type="Proteomes" id="UP000265566"/>
    </source>
</evidence>
<dbReference type="PANTHER" id="PTHR33210">
    <property type="entry name" value="PROTODERMAL FACTOR 1"/>
    <property type="match status" value="1"/>
</dbReference>
<evidence type="ECO:0000256" key="2">
    <source>
        <dbReference type="SAM" id="Phobius"/>
    </source>
</evidence>
<feature type="compositionally biased region" description="Low complexity" evidence="1">
    <location>
        <begin position="139"/>
        <end position="177"/>
    </location>
</feature>
<evidence type="ECO:0000256" key="1">
    <source>
        <dbReference type="SAM" id="MobiDB-lite"/>
    </source>
</evidence>
<accession>A0A396IQA7</accession>
<proteinExistence type="predicted"/>
<dbReference type="InterPro" id="IPR039923">
    <property type="entry name" value="Protodermal_1"/>
</dbReference>
<feature type="compositionally biased region" description="Pro residues" evidence="1">
    <location>
        <begin position="178"/>
        <end position="196"/>
    </location>
</feature>
<feature type="region of interest" description="Disordered" evidence="1">
    <location>
        <begin position="101"/>
        <end position="211"/>
    </location>
</feature>
<dbReference type="Proteomes" id="UP000265566">
    <property type="component" value="Chromosome 3"/>
</dbReference>
<keyword evidence="2" id="KW-0472">Membrane</keyword>
<gene>
    <name evidence="3" type="ORF">MtrunA17_Chr3g0096661</name>
</gene>
<dbReference type="AlphaFoldDB" id="A0A396IQA7"/>
<dbReference type="EMBL" id="PSQE01000003">
    <property type="protein sequence ID" value="RHN66888.1"/>
    <property type="molecule type" value="Genomic_DNA"/>
</dbReference>
<protein>
    <recommendedName>
        <fullName evidence="5">Protodermal factor 1</fullName>
    </recommendedName>
</protein>
<keyword evidence="2" id="KW-0812">Transmembrane</keyword>
<evidence type="ECO:0008006" key="5">
    <source>
        <dbReference type="Google" id="ProtNLM"/>
    </source>
</evidence>
<dbReference type="PRINTS" id="PR01217">
    <property type="entry name" value="PRICHEXTENSN"/>
</dbReference>
<organism evidence="3 4">
    <name type="scientific">Medicago truncatula</name>
    <name type="common">Barrel medic</name>
    <name type="synonym">Medicago tribuloides</name>
    <dbReference type="NCBI Taxonomy" id="3880"/>
    <lineage>
        <taxon>Eukaryota</taxon>
        <taxon>Viridiplantae</taxon>
        <taxon>Streptophyta</taxon>
        <taxon>Embryophyta</taxon>
        <taxon>Tracheophyta</taxon>
        <taxon>Spermatophyta</taxon>
        <taxon>Magnoliopsida</taxon>
        <taxon>eudicotyledons</taxon>
        <taxon>Gunneridae</taxon>
        <taxon>Pentapetalae</taxon>
        <taxon>rosids</taxon>
        <taxon>fabids</taxon>
        <taxon>Fabales</taxon>
        <taxon>Fabaceae</taxon>
        <taxon>Papilionoideae</taxon>
        <taxon>50 kb inversion clade</taxon>
        <taxon>NPAAA clade</taxon>
        <taxon>Hologalegina</taxon>
        <taxon>IRL clade</taxon>
        <taxon>Trifolieae</taxon>
        <taxon>Medicago</taxon>
    </lineage>
</organism>
<dbReference type="Gramene" id="rna15002">
    <property type="protein sequence ID" value="RHN66888.1"/>
    <property type="gene ID" value="gene15002"/>
</dbReference>
<feature type="compositionally biased region" description="Pro residues" evidence="1">
    <location>
        <begin position="202"/>
        <end position="211"/>
    </location>
</feature>